<feature type="signal peptide" evidence="6">
    <location>
        <begin position="1"/>
        <end position="17"/>
    </location>
</feature>
<dbReference type="Proteomes" id="UP000039046">
    <property type="component" value="Unassembled WGS sequence"/>
</dbReference>
<dbReference type="SUPFAM" id="SSF54373">
    <property type="entry name" value="FAD-linked reductases, C-terminal domain"/>
    <property type="match status" value="1"/>
</dbReference>
<evidence type="ECO:0000256" key="1">
    <source>
        <dbReference type="ARBA" id="ARBA00007992"/>
    </source>
</evidence>
<sequence>MLHVIISGAGIAGLAAAVSLRRAGHIVDIYERSAMNNEVGAAINVPPNASRFLQAWGLDPKEWRFVTARLQTFNDPKSLKPFIINDLSAAQTADTAKLYLAHRVDLHNALKWMATRPDGPGEPVRIHLQSEVVAYDPDAPSMTLRSGEVIHGDLIIGADGVHSVACETVLQRKNKPIKPMHANFCYRFLIPTADIEADPETRFYNENCEGGTRVIPHSDGKRRVVSYMCRENTIHNFVGLFSDDDMEAGTEDWQASVDISEVLKRFSDFNPDLLKVMAKASEAKQWPLLYRSPLETWHRGYMALAGDSAHPMLPHQGQGGAQGMEDGLALGIIMSGATSKEEAKERFKIYQQVRHSRVSVIQVLSNVGQDQLNEIRHEAARYMPEDRIPSNQQEVRQFNFHFDIVDASIRAMRQYDPSFELPSDFFDRPVAGVPNSDTLQRKTSNLVANAAKI</sequence>
<evidence type="ECO:0000259" key="7">
    <source>
        <dbReference type="Pfam" id="PF01494"/>
    </source>
</evidence>
<dbReference type="GO" id="GO:0071949">
    <property type="term" value="F:FAD binding"/>
    <property type="evidence" value="ECO:0007669"/>
    <property type="project" value="InterPro"/>
</dbReference>
<organism evidence="8 9">
    <name type="scientific">[Torrubiella] hemipterigena</name>
    <dbReference type="NCBI Taxonomy" id="1531966"/>
    <lineage>
        <taxon>Eukaryota</taxon>
        <taxon>Fungi</taxon>
        <taxon>Dikarya</taxon>
        <taxon>Ascomycota</taxon>
        <taxon>Pezizomycotina</taxon>
        <taxon>Sordariomycetes</taxon>
        <taxon>Hypocreomycetidae</taxon>
        <taxon>Hypocreales</taxon>
        <taxon>Clavicipitaceae</taxon>
        <taxon>Clavicipitaceae incertae sedis</taxon>
        <taxon>'Torrubiella' clade</taxon>
    </lineage>
</organism>
<dbReference type="SUPFAM" id="SSF51905">
    <property type="entry name" value="FAD/NAD(P)-binding domain"/>
    <property type="match status" value="1"/>
</dbReference>
<dbReference type="EMBL" id="CDHN01000001">
    <property type="protein sequence ID" value="CEJ80558.1"/>
    <property type="molecule type" value="Genomic_DNA"/>
</dbReference>
<dbReference type="InterPro" id="IPR002938">
    <property type="entry name" value="FAD-bd"/>
</dbReference>
<evidence type="ECO:0000256" key="2">
    <source>
        <dbReference type="ARBA" id="ARBA00022630"/>
    </source>
</evidence>
<evidence type="ECO:0000256" key="3">
    <source>
        <dbReference type="ARBA" id="ARBA00022827"/>
    </source>
</evidence>
<keyword evidence="4" id="KW-0560">Oxidoreductase</keyword>
<dbReference type="GO" id="GO:0004497">
    <property type="term" value="F:monooxygenase activity"/>
    <property type="evidence" value="ECO:0007669"/>
    <property type="project" value="UniProtKB-KW"/>
</dbReference>
<keyword evidence="2" id="KW-0285">Flavoprotein</keyword>
<name>A0A0A1SK11_9HYPO</name>
<dbReference type="PANTHER" id="PTHR13789">
    <property type="entry name" value="MONOOXYGENASE"/>
    <property type="match status" value="1"/>
</dbReference>
<evidence type="ECO:0000256" key="6">
    <source>
        <dbReference type="SAM" id="SignalP"/>
    </source>
</evidence>
<dbReference type="InterPro" id="IPR036188">
    <property type="entry name" value="FAD/NAD-bd_sf"/>
</dbReference>
<keyword evidence="3" id="KW-0274">FAD</keyword>
<dbReference type="HOGENOM" id="CLU_009665_19_0_1"/>
<evidence type="ECO:0000313" key="9">
    <source>
        <dbReference type="Proteomes" id="UP000039046"/>
    </source>
</evidence>
<proteinExistence type="inferred from homology"/>
<keyword evidence="9" id="KW-1185">Reference proteome</keyword>
<keyword evidence="6" id="KW-0732">Signal</keyword>
<dbReference type="InterPro" id="IPR050493">
    <property type="entry name" value="FAD-dep_Monooxygenase_BioMet"/>
</dbReference>
<dbReference type="PRINTS" id="PR00420">
    <property type="entry name" value="RNGMNOXGNASE"/>
</dbReference>
<evidence type="ECO:0000256" key="4">
    <source>
        <dbReference type="ARBA" id="ARBA00023002"/>
    </source>
</evidence>
<reference evidence="8 9" key="1">
    <citation type="journal article" date="2015" name="Genome Announc.">
        <title>Draft Genome Sequence and Gene Annotation of the Entomopathogenic Fungus Verticillium hemipterigenum.</title>
        <authorList>
            <person name="Horn F."/>
            <person name="Habel A."/>
            <person name="Scharf D.H."/>
            <person name="Dworschak J."/>
            <person name="Brakhage A.A."/>
            <person name="Guthke R."/>
            <person name="Hertweck C."/>
            <person name="Linde J."/>
        </authorList>
    </citation>
    <scope>NUCLEOTIDE SEQUENCE [LARGE SCALE GENOMIC DNA]</scope>
</reference>
<evidence type="ECO:0000313" key="8">
    <source>
        <dbReference type="EMBL" id="CEJ80558.1"/>
    </source>
</evidence>
<comment type="similarity">
    <text evidence="1">Belongs to the paxM FAD-dependent monooxygenase family.</text>
</comment>
<dbReference type="OrthoDB" id="9993796at2759"/>
<dbReference type="AlphaFoldDB" id="A0A0A1SK11"/>
<keyword evidence="5" id="KW-0503">Monooxygenase</keyword>
<dbReference type="STRING" id="1531966.A0A0A1SK11"/>
<gene>
    <name evidence="8" type="ORF">VHEMI00734</name>
</gene>
<dbReference type="Gene3D" id="3.50.50.60">
    <property type="entry name" value="FAD/NAD(P)-binding domain"/>
    <property type="match status" value="1"/>
</dbReference>
<accession>A0A0A1SK11</accession>
<dbReference type="Pfam" id="PF01494">
    <property type="entry name" value="FAD_binding_3"/>
    <property type="match status" value="1"/>
</dbReference>
<feature type="domain" description="FAD-binding" evidence="7">
    <location>
        <begin position="3"/>
        <end position="358"/>
    </location>
</feature>
<evidence type="ECO:0000256" key="5">
    <source>
        <dbReference type="ARBA" id="ARBA00023033"/>
    </source>
</evidence>
<feature type="chain" id="PRO_5001989528" description="FAD-binding domain-containing protein" evidence="6">
    <location>
        <begin position="18"/>
        <end position="453"/>
    </location>
</feature>
<protein>
    <recommendedName>
        <fullName evidence="7">FAD-binding domain-containing protein</fullName>
    </recommendedName>
</protein>
<dbReference type="PANTHER" id="PTHR13789:SF215">
    <property type="entry name" value="FAD-BINDING DOMAIN-CONTAINING PROTEIN-RELATED"/>
    <property type="match status" value="1"/>
</dbReference>